<dbReference type="RefSeq" id="WP_207143401.1">
    <property type="nucleotide sequence ID" value="NZ_JAEKJZ010000007.1"/>
</dbReference>
<gene>
    <name evidence="1" type="ORF">JF539_24420</name>
</gene>
<dbReference type="Proteomes" id="UP000664096">
    <property type="component" value="Unassembled WGS sequence"/>
</dbReference>
<comment type="caution">
    <text evidence="1">The sequence shown here is derived from an EMBL/GenBank/DDBJ whole genome shotgun (WGS) entry which is preliminary data.</text>
</comment>
<evidence type="ECO:0000313" key="1">
    <source>
        <dbReference type="EMBL" id="MBN9673523.1"/>
    </source>
</evidence>
<name>A0A939EJM0_9HYPH</name>
<evidence type="ECO:0000313" key="2">
    <source>
        <dbReference type="Proteomes" id="UP000664096"/>
    </source>
</evidence>
<organism evidence="1 2">
    <name type="scientific">Roseibium aggregatum</name>
    <dbReference type="NCBI Taxonomy" id="187304"/>
    <lineage>
        <taxon>Bacteria</taxon>
        <taxon>Pseudomonadati</taxon>
        <taxon>Pseudomonadota</taxon>
        <taxon>Alphaproteobacteria</taxon>
        <taxon>Hyphomicrobiales</taxon>
        <taxon>Stappiaceae</taxon>
        <taxon>Roseibium</taxon>
    </lineage>
</organism>
<sequence>MQYDRKIAGNLPQSSFQRGYGQFQYKNSIQSLFDFTVRLPDNWTAFPVVDKVPVEQAPVTVLMTAHGADEKVEFIVWGVLLGREINPIDWMDGWLRSQSLRALDIQARKSSYGVLADVLATGSSKDGVTLHRFATIKDGNRLFLLEMRSPATPTETARHMQTVFFGALTGFSLKNPTNERFAEAFAFEQLGGASPLQVAVAGSWQKRVSDNAPDGGAALQLDNSADGTSLGTIFIVTSPVAGDEAALEEVTLENLAANGISLVPDSGAFGIVKGTPLPSKLARIDAKRGHLGLEATLLRAGSADVSVSALLLSPARETNFEAWAINRRAFEIVVESLQPLR</sequence>
<dbReference type="EMBL" id="JAEKJZ010000007">
    <property type="protein sequence ID" value="MBN9673523.1"/>
    <property type="molecule type" value="Genomic_DNA"/>
</dbReference>
<reference evidence="1" key="1">
    <citation type="submission" date="2020-12" db="EMBL/GenBank/DDBJ databases">
        <title>Oil enriched cultivation method for isolating marine PHA-producing bacteria.</title>
        <authorList>
            <person name="Zheng W."/>
            <person name="Yu S."/>
            <person name="Huang Y."/>
        </authorList>
    </citation>
    <scope>NUCLEOTIDE SEQUENCE</scope>
    <source>
        <strain evidence="1">SY-2-12</strain>
    </source>
</reference>
<dbReference type="AlphaFoldDB" id="A0A939EJM0"/>
<accession>A0A939EJM0</accession>
<protein>
    <submittedName>
        <fullName evidence="1">Uncharacterized protein</fullName>
    </submittedName>
</protein>
<proteinExistence type="predicted"/>